<gene>
    <name evidence="1" type="ORF">ACFQGP_05685</name>
</gene>
<dbReference type="Proteomes" id="UP001596289">
    <property type="component" value="Unassembled WGS sequence"/>
</dbReference>
<evidence type="ECO:0000313" key="1">
    <source>
        <dbReference type="EMBL" id="MFC6170071.1"/>
    </source>
</evidence>
<accession>A0ABW1RC42</accession>
<keyword evidence="2" id="KW-1185">Reference proteome</keyword>
<reference evidence="2" key="1">
    <citation type="journal article" date="2019" name="Int. J. Syst. Evol. Microbiol.">
        <title>The Global Catalogue of Microorganisms (GCM) 10K type strain sequencing project: providing services to taxonomists for standard genome sequencing and annotation.</title>
        <authorList>
            <consortium name="The Broad Institute Genomics Platform"/>
            <consortium name="The Broad Institute Genome Sequencing Center for Infectious Disease"/>
            <person name="Wu L."/>
            <person name="Ma J."/>
        </authorList>
    </citation>
    <scope>NUCLEOTIDE SEQUENCE [LARGE SCALE GENOMIC DNA]</scope>
    <source>
        <strain evidence="2">CCM 8904</strain>
    </source>
</reference>
<organism evidence="1 2">
    <name type="scientific">Loigolactobacillus jiayinensis</name>
    <dbReference type="NCBI Taxonomy" id="2486016"/>
    <lineage>
        <taxon>Bacteria</taxon>
        <taxon>Bacillati</taxon>
        <taxon>Bacillota</taxon>
        <taxon>Bacilli</taxon>
        <taxon>Lactobacillales</taxon>
        <taxon>Lactobacillaceae</taxon>
        <taxon>Loigolactobacillus</taxon>
    </lineage>
</organism>
<protein>
    <submittedName>
        <fullName evidence="1">Uncharacterized protein</fullName>
    </submittedName>
</protein>
<dbReference type="EMBL" id="JBHSSL010000032">
    <property type="protein sequence ID" value="MFC6170071.1"/>
    <property type="molecule type" value="Genomic_DNA"/>
</dbReference>
<comment type="caution">
    <text evidence="1">The sequence shown here is derived from an EMBL/GenBank/DDBJ whole genome shotgun (WGS) entry which is preliminary data.</text>
</comment>
<sequence length="123" mass="13932">MKRKLRNILQVIEEHGDRVDKLISPNTLQLKFAAQPAFVDDLIVDSEVFQLLKLYAADATVNVTAPITELPKFFQKMFQKTSSEAATAYKNHITTDSTITITVELVTDPEHHDIGNSTIKFWD</sequence>
<evidence type="ECO:0000313" key="2">
    <source>
        <dbReference type="Proteomes" id="UP001596289"/>
    </source>
</evidence>
<proteinExistence type="predicted"/>
<dbReference type="RefSeq" id="WP_125552859.1">
    <property type="nucleotide sequence ID" value="NZ_JBHSSL010000032.1"/>
</dbReference>
<name>A0ABW1RC42_9LACO</name>